<dbReference type="InterPro" id="IPR011146">
    <property type="entry name" value="HIT-like"/>
</dbReference>
<name>A0A1G7ZWU2_9PROT</name>
<dbReference type="EMBL" id="FNCV01000004">
    <property type="protein sequence ID" value="SDH13103.1"/>
    <property type="molecule type" value="Genomic_DNA"/>
</dbReference>
<dbReference type="Pfam" id="PF01230">
    <property type="entry name" value="HIT"/>
    <property type="match status" value="1"/>
</dbReference>
<dbReference type="Proteomes" id="UP000217076">
    <property type="component" value="Unassembled WGS sequence"/>
</dbReference>
<dbReference type="GO" id="GO:0016787">
    <property type="term" value="F:hydrolase activity"/>
    <property type="evidence" value="ECO:0007669"/>
    <property type="project" value="UniProtKB-KW"/>
</dbReference>
<dbReference type="RefSeq" id="WP_092618155.1">
    <property type="nucleotide sequence ID" value="NZ_FNCV01000004.1"/>
</dbReference>
<evidence type="ECO:0000313" key="4">
    <source>
        <dbReference type="Proteomes" id="UP000217076"/>
    </source>
</evidence>
<evidence type="ECO:0000313" key="3">
    <source>
        <dbReference type="EMBL" id="SDH13103.1"/>
    </source>
</evidence>
<dbReference type="OrthoDB" id="9799145at2"/>
<sequence length="147" mass="16910">MDFDLHPRLTADTVLVTDWPLCQVRLMNDRTYPWLVLIPRLAEIRELWDLSAHDRGRLMEETSHAAQCLRDLTQADKMNVASLGNQVPQLHVHVIARFTNDPAWPNPVWGARPSEAYDHPTLAHTLTNLRETLKRPPRNLQVVSQPV</sequence>
<dbReference type="SUPFAM" id="SSF54197">
    <property type="entry name" value="HIT-like"/>
    <property type="match status" value="1"/>
</dbReference>
<dbReference type="PIRSF" id="PIRSF000714">
    <property type="entry name" value="HIT"/>
    <property type="match status" value="1"/>
</dbReference>
<dbReference type="AlphaFoldDB" id="A0A1G7ZWU2"/>
<organism evidence="3 4">
    <name type="scientific">Roseospirillum parvum</name>
    <dbReference type="NCBI Taxonomy" id="83401"/>
    <lineage>
        <taxon>Bacteria</taxon>
        <taxon>Pseudomonadati</taxon>
        <taxon>Pseudomonadota</taxon>
        <taxon>Alphaproteobacteria</taxon>
        <taxon>Rhodospirillales</taxon>
        <taxon>Rhodospirillaceae</taxon>
        <taxon>Roseospirillum</taxon>
    </lineage>
</organism>
<feature type="domain" description="HIT" evidence="2">
    <location>
        <begin position="35"/>
        <end position="104"/>
    </location>
</feature>
<gene>
    <name evidence="3" type="ORF">SAMN05421742_104246</name>
</gene>
<proteinExistence type="predicted"/>
<dbReference type="Gene3D" id="3.30.428.10">
    <property type="entry name" value="HIT-like"/>
    <property type="match status" value="1"/>
</dbReference>
<keyword evidence="3" id="KW-0378">Hydrolase</keyword>
<dbReference type="PROSITE" id="PS51084">
    <property type="entry name" value="HIT_2"/>
    <property type="match status" value="1"/>
</dbReference>
<protein>
    <submittedName>
        <fullName evidence="3">Diadenosine tetraphosphate (Ap4A) hydrolase</fullName>
    </submittedName>
</protein>
<dbReference type="STRING" id="83401.SAMN05421742_104246"/>
<evidence type="ECO:0000256" key="1">
    <source>
        <dbReference type="PROSITE-ProRule" id="PRU00464"/>
    </source>
</evidence>
<accession>A0A1G7ZWU2</accession>
<keyword evidence="4" id="KW-1185">Reference proteome</keyword>
<comment type="caution">
    <text evidence="1">Lacks conserved residue(s) required for the propagation of feature annotation.</text>
</comment>
<dbReference type="InterPro" id="IPR036265">
    <property type="entry name" value="HIT-like_sf"/>
</dbReference>
<dbReference type="InterPro" id="IPR026026">
    <property type="entry name" value="HIT_Hint"/>
</dbReference>
<evidence type="ECO:0000259" key="2">
    <source>
        <dbReference type="PROSITE" id="PS51084"/>
    </source>
</evidence>
<reference evidence="4" key="1">
    <citation type="submission" date="2016-10" db="EMBL/GenBank/DDBJ databases">
        <authorList>
            <person name="Varghese N."/>
            <person name="Submissions S."/>
        </authorList>
    </citation>
    <scope>NUCLEOTIDE SEQUENCE [LARGE SCALE GENOMIC DNA]</scope>
    <source>
        <strain evidence="4">930I</strain>
    </source>
</reference>